<dbReference type="Proteomes" id="UP000005337">
    <property type="component" value="Unassembled WGS sequence"/>
</dbReference>
<gene>
    <name evidence="1" type="ORF">AC3_1421</name>
</gene>
<dbReference type="RefSeq" id="WP_003464165.1">
    <property type="nucleotide sequence ID" value="NZ_ABDW01000018.1"/>
</dbReference>
<dbReference type="InterPro" id="IPR006490">
    <property type="entry name" value="Maj_tail_phi13"/>
</dbReference>
<dbReference type="NCBIfam" id="TIGR01603">
    <property type="entry name" value="maj_tail_phi13"/>
    <property type="match status" value="1"/>
</dbReference>
<dbReference type="AlphaFoldDB" id="B1BUA9"/>
<reference evidence="1 2" key="1">
    <citation type="submission" date="2007-07" db="EMBL/GenBank/DDBJ databases">
        <title>Annotation of Clostridium perfringens E str. JGS1987.</title>
        <authorList>
            <person name="Paulsen I."/>
            <person name="Sebastian Y."/>
        </authorList>
    </citation>
    <scope>NUCLEOTIDE SEQUENCE [LARGE SCALE GENOMIC DNA]</scope>
    <source>
        <strain evidence="2">E str. JGS1987</strain>
    </source>
</reference>
<protein>
    <submittedName>
        <fullName evidence="1">Major tail protein</fullName>
    </submittedName>
</protein>
<organism evidence="1 2">
    <name type="scientific">Clostridium perfringens E str. JGS1987</name>
    <dbReference type="NCBI Taxonomy" id="451755"/>
    <lineage>
        <taxon>Bacteria</taxon>
        <taxon>Bacillati</taxon>
        <taxon>Bacillota</taxon>
        <taxon>Clostridia</taxon>
        <taxon>Eubacteriales</taxon>
        <taxon>Clostridiaceae</taxon>
        <taxon>Clostridium</taxon>
    </lineage>
</organism>
<comment type="caution">
    <text evidence="1">The sequence shown here is derived from an EMBL/GenBank/DDBJ whole genome shotgun (WGS) entry which is preliminary data.</text>
</comment>
<accession>B1BUA9</accession>
<dbReference type="EMBL" id="ABDW01000018">
    <property type="protein sequence ID" value="EDT14740.1"/>
    <property type="molecule type" value="Genomic_DNA"/>
</dbReference>
<name>B1BUA9_CLOPF</name>
<proteinExistence type="predicted"/>
<sequence>MAVETVLNVRRAGLKDIHIAVVKKNSVNEYETDTPIKLGRSISAKVTVKKNVDKTFSDDGVENVVESDGGIDIEIDVNKLTPEEKAILRGATYKNGMLIYNKDDMAKEIAIGWRAKQTNGKYEFVWYYCGKFNNGWSEDYETQQDKIKTQTQKLKGQFYGREKDGNTHSEIDESYLLEEHSSAKSAIEAWFTKVQEPIIEK</sequence>
<evidence type="ECO:0000313" key="1">
    <source>
        <dbReference type="EMBL" id="EDT14740.1"/>
    </source>
</evidence>
<evidence type="ECO:0000313" key="2">
    <source>
        <dbReference type="Proteomes" id="UP000005337"/>
    </source>
</evidence>